<protein>
    <recommendedName>
        <fullName evidence="3">NAD-dependent epimerase/dehydratase domain-containing protein</fullName>
    </recommendedName>
</protein>
<gene>
    <name evidence="4" type="ORF">I350_04371</name>
</gene>
<accession>A0A1E3K1U8</accession>
<dbReference type="PANTHER" id="PTHR10366:SF564">
    <property type="entry name" value="STEROL-4-ALPHA-CARBOXYLATE 3-DEHYDROGENASE, DECARBOXYLATING"/>
    <property type="match status" value="1"/>
</dbReference>
<dbReference type="AlphaFoldDB" id="A0A1E3K1U8"/>
<evidence type="ECO:0000313" key="4">
    <source>
        <dbReference type="EMBL" id="ODO07005.1"/>
    </source>
</evidence>
<proteinExistence type="inferred from homology"/>
<dbReference type="Proteomes" id="UP000095149">
    <property type="component" value="Unassembled WGS sequence"/>
</dbReference>
<feature type="domain" description="NAD-dependent epimerase/dehydratase" evidence="3">
    <location>
        <begin position="13"/>
        <end position="271"/>
    </location>
</feature>
<dbReference type="FunFam" id="3.40.50.720:FF:000191">
    <property type="entry name" value="Methylglyoxal reductase (NADPH-dependent)"/>
    <property type="match status" value="1"/>
</dbReference>
<dbReference type="Pfam" id="PF01370">
    <property type="entry name" value="Epimerase"/>
    <property type="match status" value="1"/>
</dbReference>
<dbReference type="GO" id="GO:0016616">
    <property type="term" value="F:oxidoreductase activity, acting on the CH-OH group of donors, NAD or NADP as acceptor"/>
    <property type="evidence" value="ECO:0007669"/>
    <property type="project" value="TreeGrafter"/>
</dbReference>
<reference evidence="4 5" key="1">
    <citation type="submission" date="2016-06" db="EMBL/GenBank/DDBJ databases">
        <title>Evolution of pathogenesis and genome organization in the Tremellales.</title>
        <authorList>
            <person name="Cuomo C."/>
            <person name="Litvintseva A."/>
            <person name="Heitman J."/>
            <person name="Chen Y."/>
            <person name="Sun S."/>
            <person name="Springer D."/>
            <person name="Dromer F."/>
            <person name="Young S."/>
            <person name="Zeng Q."/>
            <person name="Chapman S."/>
            <person name="Gujja S."/>
            <person name="Saif S."/>
            <person name="Birren B."/>
        </authorList>
    </citation>
    <scope>NUCLEOTIDE SEQUENCE [LARGE SCALE GENOMIC DNA]</scope>
    <source>
        <strain evidence="4 5">CBS 6273</strain>
    </source>
</reference>
<dbReference type="InterPro" id="IPR001509">
    <property type="entry name" value="Epimerase_deHydtase"/>
</dbReference>
<dbReference type="Gene3D" id="3.40.50.720">
    <property type="entry name" value="NAD(P)-binding Rossmann-like Domain"/>
    <property type="match status" value="1"/>
</dbReference>
<dbReference type="InterPro" id="IPR050425">
    <property type="entry name" value="NAD(P)_dehydrat-like"/>
</dbReference>
<dbReference type="SUPFAM" id="SSF51735">
    <property type="entry name" value="NAD(P)-binding Rossmann-fold domains"/>
    <property type="match status" value="1"/>
</dbReference>
<dbReference type="PANTHER" id="PTHR10366">
    <property type="entry name" value="NAD DEPENDENT EPIMERASE/DEHYDRATASE"/>
    <property type="match status" value="1"/>
</dbReference>
<comment type="caution">
    <text evidence="4">The sequence shown here is derived from an EMBL/GenBank/DDBJ whole genome shotgun (WGS) entry which is preliminary data.</text>
</comment>
<sequence length="352" mass="38359">MPLTHTSTRGDLVLVTGASGFIAAHTARVLLEHGFNVRGTVRSEDKGEYLVTLFKSLPGEFTYVLVKDISEEGAFDEAVKGVNAIAHMASPFYMTNVENPQELVRPAVQGTTGILKSTQSYNPSVKRIVVTSSAVSILNIISNKAPHHYTEESWNIDSVPYIKEHGTEDGGLHAYYASKTIAERALWGKCIFSREEPTWDAASINPVLVSGEVIHQCDKVEDLNASVAMIYQWASGQRSESDLLAPSGPWVDVKDVALAHVRALTTPEAGGERFLLSAANATGQDFVDSIHKHFPDAKNVPVGRPGSSAAVNEQQNHLDGRKAEKVLGIKYTSLEDSVKDLFESIRKRFGTI</sequence>
<name>A0A1E3K1U8_9TREE</name>
<evidence type="ECO:0000259" key="3">
    <source>
        <dbReference type="Pfam" id="PF01370"/>
    </source>
</evidence>
<keyword evidence="1" id="KW-0560">Oxidoreductase</keyword>
<evidence type="ECO:0000256" key="2">
    <source>
        <dbReference type="ARBA" id="ARBA00023445"/>
    </source>
</evidence>
<organism evidence="4 5">
    <name type="scientific">Cryptococcus amylolentus CBS 6273</name>
    <dbReference type="NCBI Taxonomy" id="1296118"/>
    <lineage>
        <taxon>Eukaryota</taxon>
        <taxon>Fungi</taxon>
        <taxon>Dikarya</taxon>
        <taxon>Basidiomycota</taxon>
        <taxon>Agaricomycotina</taxon>
        <taxon>Tremellomycetes</taxon>
        <taxon>Tremellales</taxon>
        <taxon>Cryptococcaceae</taxon>
        <taxon>Cryptococcus</taxon>
    </lineage>
</organism>
<dbReference type="InterPro" id="IPR036291">
    <property type="entry name" value="NAD(P)-bd_dom_sf"/>
</dbReference>
<evidence type="ECO:0000313" key="5">
    <source>
        <dbReference type="Proteomes" id="UP000095149"/>
    </source>
</evidence>
<dbReference type="EMBL" id="MEKH01000006">
    <property type="protein sequence ID" value="ODO07005.1"/>
    <property type="molecule type" value="Genomic_DNA"/>
</dbReference>
<evidence type="ECO:0000256" key="1">
    <source>
        <dbReference type="ARBA" id="ARBA00023002"/>
    </source>
</evidence>
<comment type="similarity">
    <text evidence="2">Belongs to the NAD(P)-dependent epimerase/dehydratase family. Dihydroflavonol-4-reductase subfamily.</text>
</comment>